<evidence type="ECO:0000313" key="2">
    <source>
        <dbReference type="EnsemblProtists" id="Phyra54230"/>
    </source>
</evidence>
<reference evidence="2" key="2">
    <citation type="submission" date="2015-06" db="UniProtKB">
        <authorList>
            <consortium name="EnsemblProtists"/>
        </authorList>
    </citation>
    <scope>IDENTIFICATION</scope>
    <source>
        <strain evidence="2">Pr102</strain>
    </source>
</reference>
<dbReference type="EnsemblProtists" id="Phyra54230">
    <property type="protein sequence ID" value="Phyra54230"/>
    <property type="gene ID" value="Phyra54230"/>
</dbReference>
<dbReference type="Proteomes" id="UP000005238">
    <property type="component" value="Unassembled WGS sequence"/>
</dbReference>
<proteinExistence type="predicted"/>
<name>H3G800_PHYRM</name>
<dbReference type="InterPro" id="IPR013103">
    <property type="entry name" value="RVT_2"/>
</dbReference>
<evidence type="ECO:0000259" key="1">
    <source>
        <dbReference type="Pfam" id="PF07727"/>
    </source>
</evidence>
<organism evidence="2 3">
    <name type="scientific">Phytophthora ramorum</name>
    <name type="common">Sudden oak death agent</name>
    <dbReference type="NCBI Taxonomy" id="164328"/>
    <lineage>
        <taxon>Eukaryota</taxon>
        <taxon>Sar</taxon>
        <taxon>Stramenopiles</taxon>
        <taxon>Oomycota</taxon>
        <taxon>Peronosporomycetes</taxon>
        <taxon>Peronosporales</taxon>
        <taxon>Peronosporaceae</taxon>
        <taxon>Phytophthora</taxon>
    </lineage>
</organism>
<feature type="domain" description="Reverse transcriptase Ty1/copia-type" evidence="1">
    <location>
        <begin position="1"/>
        <end position="61"/>
    </location>
</feature>
<dbReference type="AlphaFoldDB" id="H3G800"/>
<dbReference type="InParanoid" id="H3G800"/>
<keyword evidence="3" id="KW-1185">Reference proteome</keyword>
<dbReference type="HOGENOM" id="CLU_001650_10_3_1"/>
<reference evidence="3" key="1">
    <citation type="journal article" date="2006" name="Science">
        <title>Phytophthora genome sequences uncover evolutionary origins and mechanisms of pathogenesis.</title>
        <authorList>
            <person name="Tyler B.M."/>
            <person name="Tripathy S."/>
            <person name="Zhang X."/>
            <person name="Dehal P."/>
            <person name="Jiang R.H."/>
            <person name="Aerts A."/>
            <person name="Arredondo F.D."/>
            <person name="Baxter L."/>
            <person name="Bensasson D."/>
            <person name="Beynon J.L."/>
            <person name="Chapman J."/>
            <person name="Damasceno C.M."/>
            <person name="Dorrance A.E."/>
            <person name="Dou D."/>
            <person name="Dickerman A.W."/>
            <person name="Dubchak I.L."/>
            <person name="Garbelotto M."/>
            <person name="Gijzen M."/>
            <person name="Gordon S.G."/>
            <person name="Govers F."/>
            <person name="Grunwald N.J."/>
            <person name="Huang W."/>
            <person name="Ivors K.L."/>
            <person name="Jones R.W."/>
            <person name="Kamoun S."/>
            <person name="Krampis K."/>
            <person name="Lamour K.H."/>
            <person name="Lee M.K."/>
            <person name="McDonald W.H."/>
            <person name="Medina M."/>
            <person name="Meijer H.J."/>
            <person name="Nordberg E.K."/>
            <person name="Maclean D.J."/>
            <person name="Ospina-Giraldo M.D."/>
            <person name="Morris P.F."/>
            <person name="Phuntumart V."/>
            <person name="Putnam N.H."/>
            <person name="Rash S."/>
            <person name="Rose J.K."/>
            <person name="Sakihama Y."/>
            <person name="Salamov A.A."/>
            <person name="Savidor A."/>
            <person name="Scheuring C.F."/>
            <person name="Smith B.M."/>
            <person name="Sobral B.W."/>
            <person name="Terry A."/>
            <person name="Torto-Alalibo T.A."/>
            <person name="Win J."/>
            <person name="Xu Z."/>
            <person name="Zhang H."/>
            <person name="Grigoriev I.V."/>
            <person name="Rokhsar D.S."/>
            <person name="Boore J.L."/>
        </authorList>
    </citation>
    <scope>NUCLEOTIDE SEQUENCE [LARGE SCALE GENOMIC DNA]</scope>
    <source>
        <strain evidence="3">Pr102</strain>
    </source>
</reference>
<protein>
    <recommendedName>
        <fullName evidence="1">Reverse transcriptase Ty1/copia-type domain-containing protein</fullName>
    </recommendedName>
</protein>
<dbReference type="Pfam" id="PF07727">
    <property type="entry name" value="RVT_2"/>
    <property type="match status" value="1"/>
</dbReference>
<dbReference type="EMBL" id="DS566006">
    <property type="status" value="NOT_ANNOTATED_CDS"/>
    <property type="molecule type" value="Genomic_DNA"/>
</dbReference>
<sequence length="63" mass="7368">TACLNEFLEEEIDMAQLDGFIIPGKEHLECKLLKSLYGSKQAPRVWYQTLSALRMSRRFHKLI</sequence>
<evidence type="ECO:0000313" key="3">
    <source>
        <dbReference type="Proteomes" id="UP000005238"/>
    </source>
</evidence>
<accession>H3G800</accession>